<proteinExistence type="predicted"/>
<evidence type="ECO:0000256" key="5">
    <source>
        <dbReference type="ARBA" id="ARBA00022679"/>
    </source>
</evidence>
<evidence type="ECO:0000259" key="12">
    <source>
        <dbReference type="PROSITE" id="PS50885"/>
    </source>
</evidence>
<dbReference type="SMART" id="SM00388">
    <property type="entry name" value="HisKA"/>
    <property type="match status" value="1"/>
</dbReference>
<comment type="subcellular location">
    <subcellularLocation>
        <location evidence="2">Membrane</location>
    </subcellularLocation>
</comment>
<dbReference type="SUPFAM" id="SSF55874">
    <property type="entry name" value="ATPase domain of HSP90 chaperone/DNA topoisomerase II/histidine kinase"/>
    <property type="match status" value="1"/>
</dbReference>
<dbReference type="InterPro" id="IPR003661">
    <property type="entry name" value="HisK_dim/P_dom"/>
</dbReference>
<dbReference type="PANTHER" id="PTHR42878:SF7">
    <property type="entry name" value="SENSOR HISTIDINE KINASE GLRK"/>
    <property type="match status" value="1"/>
</dbReference>
<keyword evidence="14" id="KW-1185">Reference proteome</keyword>
<dbReference type="InterPro" id="IPR003594">
    <property type="entry name" value="HATPase_dom"/>
</dbReference>
<evidence type="ECO:0000256" key="7">
    <source>
        <dbReference type="ARBA" id="ARBA00022777"/>
    </source>
</evidence>
<keyword evidence="4" id="KW-0597">Phosphoprotein</keyword>
<gene>
    <name evidence="13" type="ORF">FTUN_6682</name>
</gene>
<evidence type="ECO:0000256" key="10">
    <source>
        <dbReference type="SAM" id="Phobius"/>
    </source>
</evidence>
<dbReference type="GO" id="GO:0007234">
    <property type="term" value="P:osmosensory signaling via phosphorelay pathway"/>
    <property type="evidence" value="ECO:0007669"/>
    <property type="project" value="TreeGrafter"/>
</dbReference>
<dbReference type="Pfam" id="PF00512">
    <property type="entry name" value="HisKA"/>
    <property type="match status" value="1"/>
</dbReference>
<dbReference type="AlphaFoldDB" id="A0A6M5YZX3"/>
<dbReference type="GO" id="GO:0000156">
    <property type="term" value="F:phosphorelay response regulator activity"/>
    <property type="evidence" value="ECO:0007669"/>
    <property type="project" value="TreeGrafter"/>
</dbReference>
<dbReference type="SUPFAM" id="SSF158472">
    <property type="entry name" value="HAMP domain-like"/>
    <property type="match status" value="1"/>
</dbReference>
<reference evidence="14" key="1">
    <citation type="submission" date="2020-05" db="EMBL/GenBank/DDBJ databases">
        <title>Frigoriglobus tundricola gen. nov., sp. nov., a psychrotolerant cellulolytic planctomycete of the family Gemmataceae with two divergent copies of 16S rRNA gene.</title>
        <authorList>
            <person name="Kulichevskaya I.S."/>
            <person name="Ivanova A.A."/>
            <person name="Naumoff D.G."/>
            <person name="Beletsky A.V."/>
            <person name="Rijpstra W.I.C."/>
            <person name="Sinninghe Damste J.S."/>
            <person name="Mardanov A.V."/>
            <person name="Ravin N.V."/>
            <person name="Dedysh S.N."/>
        </authorList>
    </citation>
    <scope>NUCLEOTIDE SEQUENCE [LARGE SCALE GENOMIC DNA]</scope>
    <source>
        <strain evidence="14">PL17</strain>
    </source>
</reference>
<organism evidence="13 14">
    <name type="scientific">Frigoriglobus tundricola</name>
    <dbReference type="NCBI Taxonomy" id="2774151"/>
    <lineage>
        <taxon>Bacteria</taxon>
        <taxon>Pseudomonadati</taxon>
        <taxon>Planctomycetota</taxon>
        <taxon>Planctomycetia</taxon>
        <taxon>Gemmatales</taxon>
        <taxon>Gemmataceae</taxon>
        <taxon>Frigoriglobus</taxon>
    </lineage>
</organism>
<keyword evidence="10" id="KW-0812">Transmembrane</keyword>
<dbReference type="GO" id="GO:0005524">
    <property type="term" value="F:ATP binding"/>
    <property type="evidence" value="ECO:0007669"/>
    <property type="project" value="UniProtKB-KW"/>
</dbReference>
<dbReference type="Gene3D" id="1.10.287.130">
    <property type="match status" value="1"/>
</dbReference>
<dbReference type="SUPFAM" id="SSF47384">
    <property type="entry name" value="Homodimeric domain of signal transducing histidine kinase"/>
    <property type="match status" value="1"/>
</dbReference>
<dbReference type="PROSITE" id="PS50885">
    <property type="entry name" value="HAMP"/>
    <property type="match status" value="1"/>
</dbReference>
<dbReference type="GO" id="GO:0000155">
    <property type="term" value="F:phosphorelay sensor kinase activity"/>
    <property type="evidence" value="ECO:0007669"/>
    <property type="project" value="InterPro"/>
</dbReference>
<dbReference type="Pfam" id="PF00672">
    <property type="entry name" value="HAMP"/>
    <property type="match status" value="1"/>
</dbReference>
<dbReference type="GO" id="GO:0016020">
    <property type="term" value="C:membrane"/>
    <property type="evidence" value="ECO:0007669"/>
    <property type="project" value="UniProtKB-SubCell"/>
</dbReference>
<dbReference type="Gene3D" id="3.30.565.10">
    <property type="entry name" value="Histidine kinase-like ATPase, C-terminal domain"/>
    <property type="match status" value="1"/>
</dbReference>
<dbReference type="EC" id="2.7.13.3" evidence="3"/>
<dbReference type="Proteomes" id="UP000503447">
    <property type="component" value="Chromosome"/>
</dbReference>
<evidence type="ECO:0000259" key="11">
    <source>
        <dbReference type="PROSITE" id="PS50109"/>
    </source>
</evidence>
<keyword evidence="8" id="KW-0067">ATP-binding</keyword>
<dbReference type="Pfam" id="PF08448">
    <property type="entry name" value="PAS_4"/>
    <property type="match status" value="1"/>
</dbReference>
<dbReference type="InterPro" id="IPR005467">
    <property type="entry name" value="His_kinase_dom"/>
</dbReference>
<dbReference type="RefSeq" id="WP_171474117.1">
    <property type="nucleotide sequence ID" value="NZ_CP053452.2"/>
</dbReference>
<evidence type="ECO:0000256" key="4">
    <source>
        <dbReference type="ARBA" id="ARBA00022553"/>
    </source>
</evidence>
<dbReference type="SMART" id="SM00304">
    <property type="entry name" value="HAMP"/>
    <property type="match status" value="1"/>
</dbReference>
<dbReference type="Pfam" id="PF02518">
    <property type="entry name" value="HATPase_c"/>
    <property type="match status" value="1"/>
</dbReference>
<sequence>MRIRHLQSRFVLAGSLLVAATIGSSLWSALTFVRLNAGVDQTLRESQETIDLTAELAGALEREDDALLLFLSGDQDAARRVLAAERRRGDASFVRMRASLHDGEDEERAIAGDLRALIDRYRAAGDELLAAGPRPGALEPYHRTVNPLLRQAGAGCDKLREANFKAMRTAGVRARDGSARGTRVVISIAVLAVLVGAAVSVWLARSVLRPIRELTDSVEDVRHGNFDRRVAETTADELGRLAAGFNRMAEALAEYRRSSLGELIAAKMTLEATLDALPDAVLVFGPDGALVAANPPARALLAATGSDPAPHLSAFPICDEHRAAVAAALAGKPPPARRPDFRHTHDATLNGQRRRFLLTAVPIAAFAGGRFGAVAVFDDVTEFARLDELRSELIGVASHELRSPLTSLRMNLLMLGERVAEMPLRQRQLVAAAVEGCEELGDTIEELLDVTRIESGQLRLNLVLLDPGVVLETACQGLETRFDDARVRLMITRESEAVTVRGDTARLRSVFANVLTNALKYSPAGSGVRVRLASRQNTGTDGPPALQITVTDEGPGVPAEYRERVFEKFFRVEDHTGQRAEGVRGTGIGLYLCREIVKAHGGTITCEPAEGGTGTRIAIALPAA</sequence>
<dbReference type="InterPro" id="IPR050351">
    <property type="entry name" value="BphY/WalK/GraS-like"/>
</dbReference>
<accession>A0A6M5YZX3</accession>
<dbReference type="PRINTS" id="PR00344">
    <property type="entry name" value="BCTRLSENSOR"/>
</dbReference>
<keyword evidence="5" id="KW-0808">Transferase</keyword>
<evidence type="ECO:0000256" key="9">
    <source>
        <dbReference type="ARBA" id="ARBA00023012"/>
    </source>
</evidence>
<keyword evidence="9" id="KW-0902">Two-component regulatory system</keyword>
<evidence type="ECO:0000256" key="8">
    <source>
        <dbReference type="ARBA" id="ARBA00022840"/>
    </source>
</evidence>
<protein>
    <recommendedName>
        <fullName evidence="3">histidine kinase</fullName>
        <ecNumber evidence="3">2.7.13.3</ecNumber>
    </recommendedName>
</protein>
<keyword evidence="7" id="KW-0418">Kinase</keyword>
<evidence type="ECO:0000256" key="6">
    <source>
        <dbReference type="ARBA" id="ARBA00022741"/>
    </source>
</evidence>
<dbReference type="PANTHER" id="PTHR42878">
    <property type="entry name" value="TWO-COMPONENT HISTIDINE KINASE"/>
    <property type="match status" value="1"/>
</dbReference>
<evidence type="ECO:0000256" key="3">
    <source>
        <dbReference type="ARBA" id="ARBA00012438"/>
    </source>
</evidence>
<keyword evidence="10" id="KW-1133">Transmembrane helix</keyword>
<feature type="domain" description="Histidine kinase" evidence="11">
    <location>
        <begin position="396"/>
        <end position="624"/>
    </location>
</feature>
<dbReference type="InterPro" id="IPR036890">
    <property type="entry name" value="HATPase_C_sf"/>
</dbReference>
<keyword evidence="6" id="KW-0547">Nucleotide-binding</keyword>
<dbReference type="PROSITE" id="PS50109">
    <property type="entry name" value="HIS_KIN"/>
    <property type="match status" value="1"/>
</dbReference>
<dbReference type="CDD" id="cd00082">
    <property type="entry name" value="HisKA"/>
    <property type="match status" value="1"/>
</dbReference>
<evidence type="ECO:0000256" key="2">
    <source>
        <dbReference type="ARBA" id="ARBA00004370"/>
    </source>
</evidence>
<keyword evidence="10" id="KW-0472">Membrane</keyword>
<evidence type="ECO:0000313" key="14">
    <source>
        <dbReference type="Proteomes" id="UP000503447"/>
    </source>
</evidence>
<dbReference type="InterPro" id="IPR036097">
    <property type="entry name" value="HisK_dim/P_sf"/>
</dbReference>
<name>A0A6M5YZX3_9BACT</name>
<dbReference type="CDD" id="cd06225">
    <property type="entry name" value="HAMP"/>
    <property type="match status" value="1"/>
</dbReference>
<dbReference type="InterPro" id="IPR035965">
    <property type="entry name" value="PAS-like_dom_sf"/>
</dbReference>
<evidence type="ECO:0000256" key="1">
    <source>
        <dbReference type="ARBA" id="ARBA00000085"/>
    </source>
</evidence>
<evidence type="ECO:0000313" key="13">
    <source>
        <dbReference type="EMBL" id="QJW99084.1"/>
    </source>
</evidence>
<dbReference type="InterPro" id="IPR003660">
    <property type="entry name" value="HAMP_dom"/>
</dbReference>
<dbReference type="KEGG" id="ftj:FTUN_6682"/>
<dbReference type="Gene3D" id="3.30.450.20">
    <property type="entry name" value="PAS domain"/>
    <property type="match status" value="1"/>
</dbReference>
<dbReference type="SMART" id="SM00387">
    <property type="entry name" value="HATPase_c"/>
    <property type="match status" value="1"/>
</dbReference>
<dbReference type="SUPFAM" id="SSF55785">
    <property type="entry name" value="PYP-like sensor domain (PAS domain)"/>
    <property type="match status" value="1"/>
</dbReference>
<comment type="catalytic activity">
    <reaction evidence="1">
        <text>ATP + protein L-histidine = ADP + protein N-phospho-L-histidine.</text>
        <dbReference type="EC" id="2.7.13.3"/>
    </reaction>
</comment>
<feature type="transmembrane region" description="Helical" evidence="10">
    <location>
        <begin position="184"/>
        <end position="204"/>
    </location>
</feature>
<dbReference type="Gene3D" id="6.10.340.10">
    <property type="match status" value="1"/>
</dbReference>
<dbReference type="InterPro" id="IPR013656">
    <property type="entry name" value="PAS_4"/>
</dbReference>
<feature type="domain" description="HAMP" evidence="12">
    <location>
        <begin position="205"/>
        <end position="257"/>
    </location>
</feature>
<dbReference type="GO" id="GO:0030295">
    <property type="term" value="F:protein kinase activator activity"/>
    <property type="evidence" value="ECO:0007669"/>
    <property type="project" value="TreeGrafter"/>
</dbReference>
<dbReference type="EMBL" id="CP053452">
    <property type="protein sequence ID" value="QJW99084.1"/>
    <property type="molecule type" value="Genomic_DNA"/>
</dbReference>
<dbReference type="InterPro" id="IPR004358">
    <property type="entry name" value="Sig_transdc_His_kin-like_C"/>
</dbReference>